<dbReference type="InterPro" id="IPR002035">
    <property type="entry name" value="VWF_A"/>
</dbReference>
<evidence type="ECO:0000259" key="1">
    <source>
        <dbReference type="SMART" id="SM00327"/>
    </source>
</evidence>
<dbReference type="RefSeq" id="WP_251488200.1">
    <property type="nucleotide sequence ID" value="NZ_CAJSLV010000048.1"/>
</dbReference>
<protein>
    <submittedName>
        <fullName evidence="2">Zinc-ribbon domain-containing protein</fullName>
    </submittedName>
</protein>
<dbReference type="AlphaFoldDB" id="A0A9W4DN25"/>
<accession>A0A9W4DN25</accession>
<dbReference type="Gene3D" id="2.60.40.3670">
    <property type="match status" value="1"/>
</dbReference>
<name>A0A9W4DN25_9ACTN</name>
<dbReference type="EMBL" id="CAJSLV010000048">
    <property type="protein sequence ID" value="CAG6392980.1"/>
    <property type="molecule type" value="Genomic_DNA"/>
</dbReference>
<evidence type="ECO:0000313" key="3">
    <source>
        <dbReference type="Proteomes" id="UP001152519"/>
    </source>
</evidence>
<dbReference type="SUPFAM" id="SSF53300">
    <property type="entry name" value="vWA-like"/>
    <property type="match status" value="1"/>
</dbReference>
<comment type="caution">
    <text evidence="2">The sequence shown here is derived from an EMBL/GenBank/DDBJ whole genome shotgun (WGS) entry which is preliminary data.</text>
</comment>
<dbReference type="InterPro" id="IPR036465">
    <property type="entry name" value="vWFA_dom_sf"/>
</dbReference>
<dbReference type="Proteomes" id="UP001152519">
    <property type="component" value="Unassembled WGS sequence"/>
</dbReference>
<dbReference type="Gene3D" id="3.40.50.410">
    <property type="entry name" value="von Willebrand factor, type A domain"/>
    <property type="match status" value="1"/>
</dbReference>
<dbReference type="CDD" id="cd00198">
    <property type="entry name" value="vWFA"/>
    <property type="match status" value="1"/>
</dbReference>
<organism evidence="2 3">
    <name type="scientific">Actinacidiphila cocklensis</name>
    <dbReference type="NCBI Taxonomy" id="887465"/>
    <lineage>
        <taxon>Bacteria</taxon>
        <taxon>Bacillati</taxon>
        <taxon>Actinomycetota</taxon>
        <taxon>Actinomycetes</taxon>
        <taxon>Kitasatosporales</taxon>
        <taxon>Streptomycetaceae</taxon>
        <taxon>Actinacidiphila</taxon>
    </lineage>
</organism>
<dbReference type="Gene3D" id="1.20.120.1690">
    <property type="match status" value="1"/>
</dbReference>
<proteinExistence type="predicted"/>
<gene>
    <name evidence="2" type="ORF">SCOCK_20011</name>
</gene>
<keyword evidence="3" id="KW-1185">Reference proteome</keyword>
<sequence>MDTTIGLAVSQQKYLPAVAGEKDLHAIVTVEVSGADGAMPGPALAEVLVVDCSTSMNDPEEKFREARNAAIAAIRLLPDGTPFAVVAGNHLAATAYPPQTGEAPTEMAVASAATKDAAEMAVHRMVVGGGTCVGNWLHRAGELLAGQSAPIKHVLMLTDGRNKHDHFRPLAGVLEAAAGRFVCDAWGIGEGWDAHVLLQVAGALHGSADAVRAESELVGAYTQLMLGLLAKSVPELTLTVEAFAGSRLRYVRQTFPNEALLTAEAGEPGAYVTRAWGNEARRFHVCVAADPEGQLHGEELMVAEVGVRLPAQAGLRPPAPQPLVVNWTDDPALSGMTDEQVLHFQHWEELGEAAAAAADAYHRDDLDRAEQLLGTAVALAARSGAQRQLADLRRLVEIHDAAAGIVSLRRKIDPVDFQHLITASTHSTYGPEPGGVGPDPGLQPGAALIDCPGCGRRIPSRSRFCTHCGHVLGAS</sequence>
<feature type="domain" description="VWFA" evidence="1">
    <location>
        <begin position="43"/>
        <end position="226"/>
    </location>
</feature>
<evidence type="ECO:0000313" key="2">
    <source>
        <dbReference type="EMBL" id="CAG6392980.1"/>
    </source>
</evidence>
<dbReference type="SMART" id="SM00327">
    <property type="entry name" value="VWA"/>
    <property type="match status" value="1"/>
</dbReference>
<dbReference type="Pfam" id="PF13768">
    <property type="entry name" value="VWA_3"/>
    <property type="match status" value="1"/>
</dbReference>
<reference evidence="2" key="1">
    <citation type="submission" date="2021-05" db="EMBL/GenBank/DDBJ databases">
        <authorList>
            <person name="Arsene-Ploetze F."/>
        </authorList>
    </citation>
    <scope>NUCLEOTIDE SEQUENCE</scope>
    <source>
        <strain evidence="2">DSM 42138</strain>
    </source>
</reference>